<feature type="region of interest" description="Disordered" evidence="2">
    <location>
        <begin position="154"/>
        <end position="189"/>
    </location>
</feature>
<name>A0A388KFF8_CHABU</name>
<feature type="compositionally biased region" description="Low complexity" evidence="2">
    <location>
        <begin position="52"/>
        <end position="67"/>
    </location>
</feature>
<comment type="caution">
    <text evidence="3">The sequence shown here is derived from an EMBL/GenBank/DDBJ whole genome shotgun (WGS) entry which is preliminary data.</text>
</comment>
<feature type="compositionally biased region" description="Low complexity" evidence="2">
    <location>
        <begin position="366"/>
        <end position="379"/>
    </location>
</feature>
<dbReference type="PANTHER" id="PTHR33492">
    <property type="entry name" value="OSJNBA0043A12.37 PROTEIN-RELATED"/>
    <property type="match status" value="1"/>
</dbReference>
<feature type="region of interest" description="Disordered" evidence="2">
    <location>
        <begin position="1"/>
        <end position="108"/>
    </location>
</feature>
<reference evidence="3 4" key="1">
    <citation type="journal article" date="2018" name="Cell">
        <title>The Chara Genome: Secondary Complexity and Implications for Plant Terrestrialization.</title>
        <authorList>
            <person name="Nishiyama T."/>
            <person name="Sakayama H."/>
            <person name="Vries J.D."/>
            <person name="Buschmann H."/>
            <person name="Saint-Marcoux D."/>
            <person name="Ullrich K.K."/>
            <person name="Haas F.B."/>
            <person name="Vanderstraeten L."/>
            <person name="Becker D."/>
            <person name="Lang D."/>
            <person name="Vosolsobe S."/>
            <person name="Rombauts S."/>
            <person name="Wilhelmsson P.K.I."/>
            <person name="Janitza P."/>
            <person name="Kern R."/>
            <person name="Heyl A."/>
            <person name="Rumpler F."/>
            <person name="Villalobos L.I.A.C."/>
            <person name="Clay J.M."/>
            <person name="Skokan R."/>
            <person name="Toyoda A."/>
            <person name="Suzuki Y."/>
            <person name="Kagoshima H."/>
            <person name="Schijlen E."/>
            <person name="Tajeshwar N."/>
            <person name="Catarino B."/>
            <person name="Hetherington A.J."/>
            <person name="Saltykova A."/>
            <person name="Bonnot C."/>
            <person name="Breuninger H."/>
            <person name="Symeonidi A."/>
            <person name="Radhakrishnan G.V."/>
            <person name="Van Nieuwerburgh F."/>
            <person name="Deforce D."/>
            <person name="Chang C."/>
            <person name="Karol K.G."/>
            <person name="Hedrich R."/>
            <person name="Ulvskov P."/>
            <person name="Glockner G."/>
            <person name="Delwiche C.F."/>
            <person name="Petrasek J."/>
            <person name="Van de Peer Y."/>
            <person name="Friml J."/>
            <person name="Beilby M."/>
            <person name="Dolan L."/>
            <person name="Kohara Y."/>
            <person name="Sugano S."/>
            <person name="Fujiyama A."/>
            <person name="Delaux P.-M."/>
            <person name="Quint M."/>
            <person name="TheiBen G."/>
            <person name="Hagemann M."/>
            <person name="Harholt J."/>
            <person name="Dunand C."/>
            <person name="Zachgo S."/>
            <person name="Langdale J."/>
            <person name="Maumus F."/>
            <person name="Straeten D.V.D."/>
            <person name="Gould S.B."/>
            <person name="Rensing S.A."/>
        </authorList>
    </citation>
    <scope>NUCLEOTIDE SEQUENCE [LARGE SCALE GENOMIC DNA]</scope>
    <source>
        <strain evidence="3 4">S276</strain>
    </source>
</reference>
<evidence type="ECO:0008006" key="5">
    <source>
        <dbReference type="Google" id="ProtNLM"/>
    </source>
</evidence>
<protein>
    <recommendedName>
        <fullName evidence="5">Myb-like domain-containing protein</fullName>
    </recommendedName>
</protein>
<sequence>MADSASALADERPAAGVSTTHFGADGRQTAAFSSQPRGFPPPQVQGNPSTDSPSRLSLPRSPSPRGLHSLHVHNNRRSDSPIRQRTPPVDVAWESPTSTSVPTGVEEGKEEGACMDAGMGDAWAVDDVDIAATQCGGSATIDKDNEANIPAAQVSESTAHERGGAVPDGGFRGGKSNGKGQQKKSSGDWGFDESLALLRLLFEEDMMQQQRQGRQKMRGRKEKYAWIISKLKQLGIDRGQAECERRYYLLLDHAKRIRDFHGCSGERISWNMSRTERRECFLPLTYEKQYFDALHSKLQKKDGSCEGLMQSVHLQGGGSNANTDDDDNGGGGESGAPRRRVDSDCRDGSKHRHTGGGRGHGRGRSSDSSLEEPLGSSSPFHLQSLVDATDQQAEKLAGELKRLQGELESANMREAVALSIAEETERTVAAPREEVARLQHQLSLYEDGSMHLSADSHIFVSSFQSPGGLRPATVARVHVSIGHAASASPSRAQLHRRLSTSPATARSPHAATLPSPDVNRREVTAVADQLRRVMSMDGQSSQGPGR</sequence>
<proteinExistence type="predicted"/>
<gene>
    <name evidence="3" type="ORF">CBR_g3334</name>
</gene>
<keyword evidence="1" id="KW-0175">Coiled coil</keyword>
<organism evidence="3 4">
    <name type="scientific">Chara braunii</name>
    <name type="common">Braun's stonewort</name>
    <dbReference type="NCBI Taxonomy" id="69332"/>
    <lineage>
        <taxon>Eukaryota</taxon>
        <taxon>Viridiplantae</taxon>
        <taxon>Streptophyta</taxon>
        <taxon>Charophyceae</taxon>
        <taxon>Charales</taxon>
        <taxon>Characeae</taxon>
        <taxon>Chara</taxon>
    </lineage>
</organism>
<feature type="coiled-coil region" evidence="1">
    <location>
        <begin position="386"/>
        <end position="413"/>
    </location>
</feature>
<accession>A0A388KFF8</accession>
<dbReference type="EMBL" id="BFEA01000105">
    <property type="protein sequence ID" value="GBG68794.1"/>
    <property type="molecule type" value="Genomic_DNA"/>
</dbReference>
<dbReference type="Gramene" id="GBG68794">
    <property type="protein sequence ID" value="GBG68794"/>
    <property type="gene ID" value="CBR_g3334"/>
</dbReference>
<feature type="region of interest" description="Disordered" evidence="2">
    <location>
        <begin position="487"/>
        <end position="520"/>
    </location>
</feature>
<evidence type="ECO:0000256" key="1">
    <source>
        <dbReference type="SAM" id="Coils"/>
    </source>
</evidence>
<dbReference type="Proteomes" id="UP000265515">
    <property type="component" value="Unassembled WGS sequence"/>
</dbReference>
<evidence type="ECO:0000256" key="2">
    <source>
        <dbReference type="SAM" id="MobiDB-lite"/>
    </source>
</evidence>
<feature type="compositionally biased region" description="Gly residues" evidence="2">
    <location>
        <begin position="166"/>
        <end position="177"/>
    </location>
</feature>
<evidence type="ECO:0000313" key="4">
    <source>
        <dbReference type="Proteomes" id="UP000265515"/>
    </source>
</evidence>
<feature type="region of interest" description="Disordered" evidence="2">
    <location>
        <begin position="310"/>
        <end position="380"/>
    </location>
</feature>
<dbReference type="AlphaFoldDB" id="A0A388KFF8"/>
<dbReference type="PANTHER" id="PTHR33492:SF4">
    <property type="entry name" value="OS02G0174300 PROTEIN"/>
    <property type="match status" value="1"/>
</dbReference>
<feature type="compositionally biased region" description="Basic and acidic residues" evidence="2">
    <location>
        <begin position="339"/>
        <end position="348"/>
    </location>
</feature>
<evidence type="ECO:0000313" key="3">
    <source>
        <dbReference type="EMBL" id="GBG68794.1"/>
    </source>
</evidence>
<feature type="compositionally biased region" description="Basic residues" evidence="2">
    <location>
        <begin position="349"/>
        <end position="363"/>
    </location>
</feature>
<keyword evidence="4" id="KW-1185">Reference proteome</keyword>